<dbReference type="OrthoDB" id="5954706at2759"/>
<evidence type="ECO:0000256" key="7">
    <source>
        <dbReference type="ARBA" id="ARBA00023159"/>
    </source>
</evidence>
<keyword evidence="7" id="KW-0010">Activator</keyword>
<dbReference type="PANTHER" id="PTHR31931:SF2">
    <property type="entry name" value="PROTEIN CHURCHILL"/>
    <property type="match status" value="1"/>
</dbReference>
<keyword evidence="4" id="KW-0479">Metal-binding</keyword>
<evidence type="ECO:0000256" key="2">
    <source>
        <dbReference type="ARBA" id="ARBA00021000"/>
    </source>
</evidence>
<dbReference type="Ensembl" id="ENSGALT00010052306.1">
    <property type="protein sequence ID" value="ENSGALP00010031249.1"/>
    <property type="gene ID" value="ENSGALG00010021558.1"/>
</dbReference>
<evidence type="ECO:0000313" key="9">
    <source>
        <dbReference type="Ensembl" id="ENSGALP00010031249.1"/>
    </source>
</evidence>
<evidence type="ECO:0000256" key="5">
    <source>
        <dbReference type="ARBA" id="ARBA00022833"/>
    </source>
</evidence>
<keyword evidence="6" id="KW-0805">Transcription regulation</keyword>
<evidence type="ECO:0000313" key="10">
    <source>
        <dbReference type="Proteomes" id="UP000000539"/>
    </source>
</evidence>
<evidence type="ECO:0000256" key="3">
    <source>
        <dbReference type="ARBA" id="ARBA00022473"/>
    </source>
</evidence>
<comment type="similarity">
    <text evidence="1">Belongs to the Churchill family.</text>
</comment>
<evidence type="ECO:0000256" key="1">
    <source>
        <dbReference type="ARBA" id="ARBA00009577"/>
    </source>
</evidence>
<keyword evidence="8" id="KW-0804">Transcription</keyword>
<name>A0A8V0ZR66_CHICK</name>
<dbReference type="Proteomes" id="UP000000539">
    <property type="component" value="Chromosome 5"/>
</dbReference>
<dbReference type="GO" id="GO:0008543">
    <property type="term" value="P:fibroblast growth factor receptor signaling pathway"/>
    <property type="evidence" value="ECO:0000318"/>
    <property type="project" value="GO_Central"/>
</dbReference>
<protein>
    <recommendedName>
        <fullName evidence="2">Protein Churchill</fullName>
    </recommendedName>
</protein>
<keyword evidence="3" id="KW-0217">Developmental protein</keyword>
<dbReference type="Gene3D" id="2.60.40.4240">
    <property type="entry name" value="Transcription activator, Churchill"/>
    <property type="match status" value="1"/>
</dbReference>
<reference evidence="9" key="1">
    <citation type="submission" date="2020-11" db="EMBL/GenBank/DDBJ databases">
        <title>Gallus gallus (Chicken) genome, bGalGal1, GRCg7b, maternal haplotype autosomes + Z &amp; W.</title>
        <authorList>
            <person name="Warren W."/>
            <person name="Formenti G."/>
            <person name="Fedrigo O."/>
            <person name="Haase B."/>
            <person name="Mountcastle J."/>
            <person name="Balacco J."/>
            <person name="Tracey A."/>
            <person name="Schneider V."/>
            <person name="Okimoto R."/>
            <person name="Cheng H."/>
            <person name="Hawken R."/>
            <person name="Howe K."/>
            <person name="Jarvis E.D."/>
        </authorList>
    </citation>
    <scope>NUCLEOTIDE SEQUENCE [LARGE SCALE GENOMIC DNA]</scope>
    <source>
        <strain evidence="9">Broiler</strain>
    </source>
</reference>
<reference evidence="9" key="2">
    <citation type="submission" date="2025-08" db="UniProtKB">
        <authorList>
            <consortium name="Ensembl"/>
        </authorList>
    </citation>
    <scope>IDENTIFICATION</scope>
    <source>
        <strain evidence="9">broiler</strain>
    </source>
</reference>
<evidence type="ECO:0000256" key="8">
    <source>
        <dbReference type="ARBA" id="ARBA00023163"/>
    </source>
</evidence>
<sequence length="259" mass="27176">MCGGCVGTEYPERGTTCLEGGSFLLNFVGCARCGRRDFVLLGNRAAGLHGDDEIITYDHLCKNCHHLIARHEYTFSVVDDYQVHPPGVRGFCCAVRSLPSSGGALSLASAHLPSQPLEGAGGEQQVGASCSAGAGPSVTGAQLRSSVAHMEAATPHSPSLFPGSLPIQQQSTGKWAPGSQWWTGCWGGGGVKCNPLRSDCNRGSGVGPSSGFLWWWREGIAWPEPPSCTVFCSRSTPCCACCAAAPRTRSASCLTTRAR</sequence>
<proteinExistence type="inferred from homology"/>
<dbReference type="InterPro" id="IPR038543">
    <property type="entry name" value="Churchill_sf"/>
</dbReference>
<dbReference type="PANTHER" id="PTHR31931">
    <property type="entry name" value="PROTEIN CHURCHILL"/>
    <property type="match status" value="1"/>
</dbReference>
<accession>A0A8V0ZR66</accession>
<evidence type="ECO:0000256" key="6">
    <source>
        <dbReference type="ARBA" id="ARBA00023015"/>
    </source>
</evidence>
<dbReference type="GO" id="GO:0008270">
    <property type="term" value="F:zinc ion binding"/>
    <property type="evidence" value="ECO:0007669"/>
    <property type="project" value="InterPro"/>
</dbReference>
<dbReference type="InterPro" id="IPR009508">
    <property type="entry name" value="Transcrpt_activator_Churchill"/>
</dbReference>
<keyword evidence="10" id="KW-1185">Reference proteome</keyword>
<dbReference type="Pfam" id="PF06573">
    <property type="entry name" value="Churchill"/>
    <property type="match status" value="1"/>
</dbReference>
<evidence type="ECO:0000256" key="4">
    <source>
        <dbReference type="ARBA" id="ARBA00022723"/>
    </source>
</evidence>
<gene>
    <name evidence="9" type="primary">CHURC1</name>
</gene>
<keyword evidence="5" id="KW-0862">Zinc</keyword>
<organism evidence="9 10">
    <name type="scientific">Gallus gallus</name>
    <name type="common">Chicken</name>
    <dbReference type="NCBI Taxonomy" id="9031"/>
    <lineage>
        <taxon>Eukaryota</taxon>
        <taxon>Metazoa</taxon>
        <taxon>Chordata</taxon>
        <taxon>Craniata</taxon>
        <taxon>Vertebrata</taxon>
        <taxon>Euteleostomi</taxon>
        <taxon>Archelosauria</taxon>
        <taxon>Archosauria</taxon>
        <taxon>Dinosauria</taxon>
        <taxon>Saurischia</taxon>
        <taxon>Theropoda</taxon>
        <taxon>Coelurosauria</taxon>
        <taxon>Aves</taxon>
        <taxon>Neognathae</taxon>
        <taxon>Galloanserae</taxon>
        <taxon>Galliformes</taxon>
        <taxon>Phasianidae</taxon>
        <taxon>Phasianinae</taxon>
        <taxon>Gallus</taxon>
    </lineage>
</organism>
<dbReference type="GO" id="GO:0045893">
    <property type="term" value="P:positive regulation of DNA-templated transcription"/>
    <property type="evidence" value="ECO:0007669"/>
    <property type="project" value="InterPro"/>
</dbReference>
<dbReference type="GeneTree" id="ENSGT00390000011163"/>
<reference evidence="9" key="3">
    <citation type="submission" date="2025-09" db="UniProtKB">
        <authorList>
            <consortium name="Ensembl"/>
        </authorList>
    </citation>
    <scope>IDENTIFICATION</scope>
    <source>
        <strain evidence="9">broiler</strain>
    </source>
</reference>
<dbReference type="AlphaFoldDB" id="A0A8V0ZR66"/>